<evidence type="ECO:0000256" key="4">
    <source>
        <dbReference type="ARBA" id="ARBA00073064"/>
    </source>
</evidence>
<keyword evidence="3" id="KW-0342">GTP-binding</keyword>
<dbReference type="GO" id="GO:0005829">
    <property type="term" value="C:cytosol"/>
    <property type="evidence" value="ECO:0007669"/>
    <property type="project" value="TreeGrafter"/>
</dbReference>
<dbReference type="InterPro" id="IPR003123">
    <property type="entry name" value="VPS9"/>
</dbReference>
<dbReference type="Pfam" id="PF02204">
    <property type="entry name" value="VPS9"/>
    <property type="match status" value="1"/>
</dbReference>
<keyword evidence="2" id="KW-0547">Nucleotide-binding</keyword>
<dbReference type="GO" id="GO:0016192">
    <property type="term" value="P:vesicle-mediated transport"/>
    <property type="evidence" value="ECO:0007669"/>
    <property type="project" value="InterPro"/>
</dbReference>
<evidence type="ECO:0000256" key="5">
    <source>
        <dbReference type="SAM" id="MobiDB-lite"/>
    </source>
</evidence>
<feature type="region of interest" description="Disordered" evidence="5">
    <location>
        <begin position="410"/>
        <end position="511"/>
    </location>
</feature>
<dbReference type="FunFam" id="1.20.1050.80:FF:000007">
    <property type="entry name" value="Vacuolar protein sorting-associated protein 9A"/>
    <property type="match status" value="1"/>
</dbReference>
<name>A0AAN8ZF27_9MAGN</name>
<dbReference type="PROSITE" id="PS51205">
    <property type="entry name" value="VPS9"/>
    <property type="match status" value="1"/>
</dbReference>
<gene>
    <name evidence="7" type="ORF">RJ641_031982</name>
</gene>
<dbReference type="GO" id="GO:0005525">
    <property type="term" value="F:GTP binding"/>
    <property type="evidence" value="ECO:0007669"/>
    <property type="project" value="UniProtKB-KW"/>
</dbReference>
<dbReference type="Proteomes" id="UP001370490">
    <property type="component" value="Unassembled WGS sequence"/>
</dbReference>
<dbReference type="Pfam" id="PF18151">
    <property type="entry name" value="DUF5601"/>
    <property type="match status" value="1"/>
</dbReference>
<evidence type="ECO:0000256" key="3">
    <source>
        <dbReference type="ARBA" id="ARBA00023134"/>
    </source>
</evidence>
<dbReference type="InterPro" id="IPR037191">
    <property type="entry name" value="VPS9_dom_sf"/>
</dbReference>
<organism evidence="7 8">
    <name type="scientific">Dillenia turbinata</name>
    <dbReference type="NCBI Taxonomy" id="194707"/>
    <lineage>
        <taxon>Eukaryota</taxon>
        <taxon>Viridiplantae</taxon>
        <taxon>Streptophyta</taxon>
        <taxon>Embryophyta</taxon>
        <taxon>Tracheophyta</taxon>
        <taxon>Spermatophyta</taxon>
        <taxon>Magnoliopsida</taxon>
        <taxon>eudicotyledons</taxon>
        <taxon>Gunneridae</taxon>
        <taxon>Pentapetalae</taxon>
        <taxon>Dilleniales</taxon>
        <taxon>Dilleniaceae</taxon>
        <taxon>Dillenia</taxon>
    </lineage>
</organism>
<protein>
    <recommendedName>
        <fullName evidence="4">Vacuolar protein sorting-associated protein 9A</fullName>
    </recommendedName>
</protein>
<dbReference type="GO" id="GO:0005096">
    <property type="term" value="F:GTPase activator activity"/>
    <property type="evidence" value="ECO:0007669"/>
    <property type="project" value="UniProtKB-KW"/>
</dbReference>
<evidence type="ECO:0000256" key="1">
    <source>
        <dbReference type="ARBA" id="ARBA00022468"/>
    </source>
</evidence>
<accession>A0AAN8ZF27</accession>
<keyword evidence="1" id="KW-0343">GTPase activation</keyword>
<evidence type="ECO:0000313" key="7">
    <source>
        <dbReference type="EMBL" id="KAK6938474.1"/>
    </source>
</evidence>
<feature type="compositionally biased region" description="Basic and acidic residues" evidence="5">
    <location>
        <begin position="487"/>
        <end position="505"/>
    </location>
</feature>
<dbReference type="EMBL" id="JBAMMX010000006">
    <property type="protein sequence ID" value="KAK6938474.1"/>
    <property type="molecule type" value="Genomic_DNA"/>
</dbReference>
<evidence type="ECO:0000313" key="8">
    <source>
        <dbReference type="Proteomes" id="UP001370490"/>
    </source>
</evidence>
<feature type="compositionally biased region" description="Polar residues" evidence="5">
    <location>
        <begin position="430"/>
        <end position="444"/>
    </location>
</feature>
<dbReference type="Gene3D" id="1.20.1050.80">
    <property type="entry name" value="VPS9 domain"/>
    <property type="match status" value="1"/>
</dbReference>
<dbReference type="PANTHER" id="PTHR23101:SF25">
    <property type="entry name" value="GTPASE-ACTIVATING PROTEIN AND VPS9 DOMAIN-CONTAINING PROTEIN 1"/>
    <property type="match status" value="1"/>
</dbReference>
<keyword evidence="8" id="KW-1185">Reference proteome</keyword>
<sequence length="511" mass="57165">MENTEAFGSSTAPLTWHDFLERMRQPSAADFVKAIKSFIVSFSNNAPDPERDSAAVQGFLANMEAAFRAHSLWAGCSEEELESAGEGLEKYVMTKLYTRVFASLPDDVKCDEQLFEKMALLQQFVRPENLDIKPNFQNEFSWLLAQKELQKINMYKAPRDKLACILNCCKVISNLLINASIASNENPPGADEFLPVLIYVTLKANPPQLHSNLLYIQRYRRQSRLVAEAAYFFTNMLSAEAFITNIDANALSMDETEYEKNMEFARALLSGLSSDADSTSSQSDQSSGFVPRPEAMDPKQAMNSTKKKDGRVQFDLPSQSSVTRFEDKEEARASDQIEKSKPPSISDLENEGAAMLLKEDQLSQVFREYPFFFARSCDLTVKDVEDLLNNYKQLVFKLVCIFKGLGVSTSPPPLSNSQSQAECQKKTQEPSENNVMAVENTSTHAEWPKETAETSESTEVAGEDAGAVEDIRIGVEDQDNVSIPNSEKSESSLQRDEEVTKHEVENVESTQ</sequence>
<reference evidence="7 8" key="1">
    <citation type="submission" date="2023-12" db="EMBL/GenBank/DDBJ databases">
        <title>A high-quality genome assembly for Dillenia turbinata (Dilleniales).</title>
        <authorList>
            <person name="Chanderbali A."/>
        </authorList>
    </citation>
    <scope>NUCLEOTIDE SEQUENCE [LARGE SCALE GENOMIC DNA]</scope>
    <source>
        <strain evidence="7">LSX21</strain>
        <tissue evidence="7">Leaf</tissue>
    </source>
</reference>
<dbReference type="PANTHER" id="PTHR23101">
    <property type="entry name" value="RAB GDP/GTP EXCHANGE FACTOR"/>
    <property type="match status" value="1"/>
</dbReference>
<comment type="caution">
    <text evidence="7">The sequence shown here is derived from an EMBL/GenBank/DDBJ whole genome shotgun (WGS) entry which is preliminary data.</text>
</comment>
<dbReference type="GO" id="GO:0030139">
    <property type="term" value="C:endocytic vesicle"/>
    <property type="evidence" value="ECO:0007669"/>
    <property type="project" value="TreeGrafter"/>
</dbReference>
<feature type="compositionally biased region" description="Basic and acidic residues" evidence="5">
    <location>
        <begin position="324"/>
        <end position="341"/>
    </location>
</feature>
<dbReference type="Gene3D" id="1.10.246.120">
    <property type="match status" value="1"/>
</dbReference>
<dbReference type="InterPro" id="IPR045046">
    <property type="entry name" value="Vps9-like"/>
</dbReference>
<dbReference type="SMART" id="SM00167">
    <property type="entry name" value="VPS9"/>
    <property type="match status" value="1"/>
</dbReference>
<feature type="region of interest" description="Disordered" evidence="5">
    <location>
        <begin position="275"/>
        <end position="346"/>
    </location>
</feature>
<dbReference type="GO" id="GO:0031267">
    <property type="term" value="F:small GTPase binding"/>
    <property type="evidence" value="ECO:0007669"/>
    <property type="project" value="TreeGrafter"/>
</dbReference>
<feature type="compositionally biased region" description="Low complexity" evidence="5">
    <location>
        <begin position="275"/>
        <end position="288"/>
    </location>
</feature>
<dbReference type="SUPFAM" id="SSF109993">
    <property type="entry name" value="VPS9 domain"/>
    <property type="match status" value="1"/>
</dbReference>
<feature type="domain" description="VPS9" evidence="6">
    <location>
        <begin position="108"/>
        <end position="252"/>
    </location>
</feature>
<proteinExistence type="predicted"/>
<dbReference type="AlphaFoldDB" id="A0AAN8ZF27"/>
<dbReference type="FunFam" id="1.10.246.120:FF:000003">
    <property type="entry name" value="Vacuolar protein sorting-associated protein 9A"/>
    <property type="match status" value="1"/>
</dbReference>
<dbReference type="InterPro" id="IPR041545">
    <property type="entry name" value="DUF5601"/>
</dbReference>
<evidence type="ECO:0000256" key="2">
    <source>
        <dbReference type="ARBA" id="ARBA00022741"/>
    </source>
</evidence>
<dbReference type="GO" id="GO:0005085">
    <property type="term" value="F:guanyl-nucleotide exchange factor activity"/>
    <property type="evidence" value="ECO:0007669"/>
    <property type="project" value="InterPro"/>
</dbReference>
<evidence type="ECO:0000259" key="6">
    <source>
        <dbReference type="PROSITE" id="PS51205"/>
    </source>
</evidence>